<evidence type="ECO:0000256" key="4">
    <source>
        <dbReference type="ARBA" id="ARBA00022795"/>
    </source>
</evidence>
<keyword evidence="7" id="KW-0966">Cell projection</keyword>
<organism evidence="7 8">
    <name type="scientific">Clostridium aceticum</name>
    <dbReference type="NCBI Taxonomy" id="84022"/>
    <lineage>
        <taxon>Bacteria</taxon>
        <taxon>Bacillati</taxon>
        <taxon>Bacillota</taxon>
        <taxon>Clostridia</taxon>
        <taxon>Eubacteriales</taxon>
        <taxon>Clostridiaceae</taxon>
        <taxon>Clostridium</taxon>
    </lineage>
</organism>
<gene>
    <name evidence="7" type="primary">fliS1</name>
    <name evidence="7" type="ORF">CACET_c02740</name>
</gene>
<keyword evidence="3" id="KW-0963">Cytoplasm</keyword>
<dbReference type="RefSeq" id="WP_242846962.1">
    <property type="nucleotide sequence ID" value="NZ_CP009687.1"/>
</dbReference>
<dbReference type="Proteomes" id="UP000035704">
    <property type="component" value="Chromosome"/>
</dbReference>
<dbReference type="InterPro" id="IPR003713">
    <property type="entry name" value="FliS"/>
</dbReference>
<keyword evidence="7" id="KW-0969">Cilium</keyword>
<comment type="similarity">
    <text evidence="2">Belongs to the FliS family.</text>
</comment>
<reference evidence="7 8" key="1">
    <citation type="submission" date="2014-10" db="EMBL/GenBank/DDBJ databases">
        <title>Genome sequence of Clostridium aceticum DSM 1496.</title>
        <authorList>
            <person name="Poehlein A."/>
            <person name="Schiel-Bengelsdorf B."/>
            <person name="Gottschalk G."/>
            <person name="Duerre P."/>
            <person name="Daniel R."/>
        </authorList>
    </citation>
    <scope>NUCLEOTIDE SEQUENCE [LARGE SCALE GENOMIC DNA]</scope>
    <source>
        <strain evidence="7 8">DSM 1496</strain>
    </source>
</reference>
<dbReference type="PANTHER" id="PTHR34773">
    <property type="entry name" value="FLAGELLAR SECRETION CHAPERONE FLIS"/>
    <property type="match status" value="1"/>
</dbReference>
<evidence type="ECO:0000313" key="8">
    <source>
        <dbReference type="Proteomes" id="UP000035704"/>
    </source>
</evidence>
<dbReference type="GO" id="GO:0071973">
    <property type="term" value="P:bacterial-type flagellum-dependent cell motility"/>
    <property type="evidence" value="ECO:0007669"/>
    <property type="project" value="TreeGrafter"/>
</dbReference>
<dbReference type="KEGG" id="cace:CACET_c02740"/>
<dbReference type="CDD" id="cd16098">
    <property type="entry name" value="FliS"/>
    <property type="match status" value="1"/>
</dbReference>
<evidence type="ECO:0000256" key="3">
    <source>
        <dbReference type="ARBA" id="ARBA00022490"/>
    </source>
</evidence>
<dbReference type="Gene3D" id="1.20.120.340">
    <property type="entry name" value="Flagellar protein FliS"/>
    <property type="match status" value="1"/>
</dbReference>
<accession>A0A0G3W7G4</accession>
<dbReference type="EMBL" id="CP009687">
    <property type="protein sequence ID" value="AKL93790.1"/>
    <property type="molecule type" value="Genomic_DNA"/>
</dbReference>
<dbReference type="AlphaFoldDB" id="A0A0G3W7G4"/>
<dbReference type="SUPFAM" id="SSF101116">
    <property type="entry name" value="Flagellar export chaperone FliS"/>
    <property type="match status" value="1"/>
</dbReference>
<proteinExistence type="inferred from homology"/>
<feature type="region of interest" description="Disordered" evidence="6">
    <location>
        <begin position="43"/>
        <end position="68"/>
    </location>
</feature>
<evidence type="ECO:0000256" key="2">
    <source>
        <dbReference type="ARBA" id="ARBA00008787"/>
    </source>
</evidence>
<keyword evidence="5" id="KW-0143">Chaperone</keyword>
<dbReference type="GO" id="GO:0044780">
    <property type="term" value="P:bacterial-type flagellum assembly"/>
    <property type="evidence" value="ECO:0007669"/>
    <property type="project" value="InterPro"/>
</dbReference>
<evidence type="ECO:0000256" key="5">
    <source>
        <dbReference type="ARBA" id="ARBA00023186"/>
    </source>
</evidence>
<sequence>MATNNPYAAYAKYVKKTVKEEGENQDVQTEVATSSALKSVPETNTRAYMGVPPKPNATKSIPPKPAGAQAVSANNYLESKILTAPPENLTLMLYEGAIRFMNQAVIYISAKNNEKTNVAIQRAQDIFIELMSTLNQEIEMSKNLFSLYEFMNYRLVEANIEKDPEKLREVITMTKELRDTWEEAMKQYKAI</sequence>
<dbReference type="STRING" id="84022.CACET_c02740"/>
<keyword evidence="8" id="KW-1185">Reference proteome</keyword>
<name>A0A0G3W7G4_9CLOT</name>
<evidence type="ECO:0000256" key="1">
    <source>
        <dbReference type="ARBA" id="ARBA00004514"/>
    </source>
</evidence>
<dbReference type="Pfam" id="PF02561">
    <property type="entry name" value="FliS"/>
    <property type="match status" value="1"/>
</dbReference>
<comment type="subcellular location">
    <subcellularLocation>
        <location evidence="1">Cytoplasm</location>
        <location evidence="1">Cytosol</location>
    </subcellularLocation>
</comment>
<evidence type="ECO:0000256" key="6">
    <source>
        <dbReference type="SAM" id="MobiDB-lite"/>
    </source>
</evidence>
<protein>
    <submittedName>
        <fullName evidence="7">Flagellar biosynthesis protein FliS</fullName>
    </submittedName>
</protein>
<dbReference type="InterPro" id="IPR036584">
    <property type="entry name" value="FliS_sf"/>
</dbReference>
<dbReference type="PATRIC" id="fig|84022.6.peg.276"/>
<dbReference type="NCBIfam" id="TIGR00208">
    <property type="entry name" value="fliS"/>
    <property type="match status" value="1"/>
</dbReference>
<dbReference type="PANTHER" id="PTHR34773:SF1">
    <property type="entry name" value="FLAGELLAR SECRETION CHAPERONE FLIS"/>
    <property type="match status" value="1"/>
</dbReference>
<keyword evidence="4" id="KW-1005">Bacterial flagellum biogenesis</keyword>
<evidence type="ECO:0000313" key="7">
    <source>
        <dbReference type="EMBL" id="AKL93790.1"/>
    </source>
</evidence>
<dbReference type="GO" id="GO:0005829">
    <property type="term" value="C:cytosol"/>
    <property type="evidence" value="ECO:0007669"/>
    <property type="project" value="UniProtKB-SubCell"/>
</dbReference>
<keyword evidence="7" id="KW-0282">Flagellum</keyword>